<comment type="similarity">
    <text evidence="2">Belongs to the GSP F family.</text>
</comment>
<dbReference type="AlphaFoldDB" id="A0A1H3WV53"/>
<reference evidence="10 11" key="1">
    <citation type="submission" date="2016-10" db="EMBL/GenBank/DDBJ databases">
        <authorList>
            <person name="de Groot N.N."/>
        </authorList>
    </citation>
    <scope>NUCLEOTIDE SEQUENCE [LARGE SCALE GENOMIC DNA]</scope>
    <source>
        <strain evidence="10 11">DSM 7343</strain>
    </source>
</reference>
<evidence type="ECO:0000256" key="4">
    <source>
        <dbReference type="ARBA" id="ARBA00022519"/>
    </source>
</evidence>
<gene>
    <name evidence="10" type="ORF">SAMN05660420_00661</name>
</gene>
<dbReference type="InterPro" id="IPR018076">
    <property type="entry name" value="T2SS_GspF_dom"/>
</dbReference>
<dbReference type="InterPro" id="IPR003004">
    <property type="entry name" value="GspF/PilC"/>
</dbReference>
<proteinExistence type="inferred from homology"/>
<evidence type="ECO:0000313" key="11">
    <source>
        <dbReference type="Proteomes" id="UP000199409"/>
    </source>
</evidence>
<sequence length="407" mass="45110">MPLFQYKARDAEGNLLEGQTEASSAESLASQFQASMIVPISIISIDQKETFDLSGYLPFRRKTKVRLDDLILFCRQMYTLNSSGVPLIRALRGLVETSRNPTLGEALGTVVDDLESGMELSGAFSRHSDVFPALLCRMVQVGEVTGKLDEVFIQLAVYFEREKDTINKVKSALRYPSFVLTAIAIAIVFISLFVIPAFEKVFASAGAELPLPTRILMGISAFMQNYWYLLLALFILLLIAVKQGLKTEKGRYLWDRYKLKIPLVGDIILRSTLVRFSRSFNMSYTAGIPLSQALGFTARAVDNAYVGEKIEAIRNGVERGDTLTRSATQTGMFTSLVLQMLAVGEESGSVDVMLEDVAEFYEREVDYDLKNLSSAIEPIMIVVIGGMVLVLALGVFLPMWNLASIAR</sequence>
<dbReference type="STRING" id="37625.SAMN05660420_00661"/>
<dbReference type="RefSeq" id="WP_092344718.1">
    <property type="nucleotide sequence ID" value="NZ_FNQN01000002.1"/>
</dbReference>
<dbReference type="Pfam" id="PF00482">
    <property type="entry name" value="T2SSF"/>
    <property type="match status" value="2"/>
</dbReference>
<evidence type="ECO:0000256" key="7">
    <source>
        <dbReference type="ARBA" id="ARBA00023136"/>
    </source>
</evidence>
<evidence type="ECO:0000259" key="9">
    <source>
        <dbReference type="Pfam" id="PF00482"/>
    </source>
</evidence>
<protein>
    <submittedName>
        <fullName evidence="10">MSHA biogenesis protein MshG</fullName>
    </submittedName>
</protein>
<keyword evidence="4" id="KW-0997">Cell inner membrane</keyword>
<dbReference type="Proteomes" id="UP000199409">
    <property type="component" value="Unassembled WGS sequence"/>
</dbReference>
<dbReference type="EMBL" id="FNQN01000002">
    <property type="protein sequence ID" value="SDZ90232.1"/>
    <property type="molecule type" value="Genomic_DNA"/>
</dbReference>
<feature type="transmembrane region" description="Helical" evidence="8">
    <location>
        <begin position="175"/>
        <end position="195"/>
    </location>
</feature>
<feature type="domain" description="Type II secretion system protein GspF" evidence="9">
    <location>
        <begin position="73"/>
        <end position="196"/>
    </location>
</feature>
<evidence type="ECO:0000256" key="5">
    <source>
        <dbReference type="ARBA" id="ARBA00022692"/>
    </source>
</evidence>
<dbReference type="InterPro" id="IPR042094">
    <property type="entry name" value="T2SS_GspF_sf"/>
</dbReference>
<dbReference type="PANTHER" id="PTHR30012">
    <property type="entry name" value="GENERAL SECRETION PATHWAY PROTEIN"/>
    <property type="match status" value="1"/>
</dbReference>
<evidence type="ECO:0000256" key="1">
    <source>
        <dbReference type="ARBA" id="ARBA00004429"/>
    </source>
</evidence>
<feature type="transmembrane region" description="Helical" evidence="8">
    <location>
        <begin position="379"/>
        <end position="400"/>
    </location>
</feature>
<dbReference type="Gene3D" id="1.20.81.30">
    <property type="entry name" value="Type II secretion system (T2SS), domain F"/>
    <property type="match status" value="2"/>
</dbReference>
<keyword evidence="5 8" id="KW-0812">Transmembrane</keyword>
<organism evidence="10 11">
    <name type="scientific">Desulfuromusa kysingii</name>
    <dbReference type="NCBI Taxonomy" id="37625"/>
    <lineage>
        <taxon>Bacteria</taxon>
        <taxon>Pseudomonadati</taxon>
        <taxon>Thermodesulfobacteriota</taxon>
        <taxon>Desulfuromonadia</taxon>
        <taxon>Desulfuromonadales</taxon>
        <taxon>Geopsychrobacteraceae</taxon>
        <taxon>Desulfuromusa</taxon>
    </lineage>
</organism>
<feature type="domain" description="Type II secretion system protein GspF" evidence="9">
    <location>
        <begin position="276"/>
        <end position="398"/>
    </location>
</feature>
<dbReference type="GO" id="GO:0015628">
    <property type="term" value="P:protein secretion by the type II secretion system"/>
    <property type="evidence" value="ECO:0007669"/>
    <property type="project" value="TreeGrafter"/>
</dbReference>
<dbReference type="PRINTS" id="PR00812">
    <property type="entry name" value="BCTERIALGSPF"/>
</dbReference>
<evidence type="ECO:0000256" key="6">
    <source>
        <dbReference type="ARBA" id="ARBA00022989"/>
    </source>
</evidence>
<dbReference type="PANTHER" id="PTHR30012:SF4">
    <property type="entry name" value="MSHA BIOGENESIS PROTEIN MSHG"/>
    <property type="match status" value="1"/>
</dbReference>
<evidence type="ECO:0000256" key="3">
    <source>
        <dbReference type="ARBA" id="ARBA00022475"/>
    </source>
</evidence>
<evidence type="ECO:0000256" key="8">
    <source>
        <dbReference type="SAM" id="Phobius"/>
    </source>
</evidence>
<comment type="subcellular location">
    <subcellularLocation>
        <location evidence="1">Cell inner membrane</location>
        <topology evidence="1">Multi-pass membrane protein</topology>
    </subcellularLocation>
</comment>
<dbReference type="FunFam" id="1.20.81.30:FF:000001">
    <property type="entry name" value="Type II secretion system protein F"/>
    <property type="match status" value="2"/>
</dbReference>
<keyword evidence="11" id="KW-1185">Reference proteome</keyword>
<evidence type="ECO:0000313" key="10">
    <source>
        <dbReference type="EMBL" id="SDZ90232.1"/>
    </source>
</evidence>
<accession>A0A1H3WV53</accession>
<dbReference type="GO" id="GO:0005886">
    <property type="term" value="C:plasma membrane"/>
    <property type="evidence" value="ECO:0007669"/>
    <property type="project" value="UniProtKB-SubCell"/>
</dbReference>
<keyword evidence="6 8" id="KW-1133">Transmembrane helix</keyword>
<keyword evidence="3" id="KW-1003">Cell membrane</keyword>
<keyword evidence="7 8" id="KW-0472">Membrane</keyword>
<dbReference type="OrthoDB" id="9805682at2"/>
<feature type="transmembrane region" description="Helical" evidence="8">
    <location>
        <begin position="215"/>
        <end position="241"/>
    </location>
</feature>
<name>A0A1H3WV53_9BACT</name>
<evidence type="ECO:0000256" key="2">
    <source>
        <dbReference type="ARBA" id="ARBA00005745"/>
    </source>
</evidence>